<protein>
    <submittedName>
        <fullName evidence="1">Uncharacterized protein</fullName>
    </submittedName>
</protein>
<evidence type="ECO:0000313" key="2">
    <source>
        <dbReference type="Proteomes" id="UP001592531"/>
    </source>
</evidence>
<reference evidence="1 2" key="1">
    <citation type="submission" date="2024-09" db="EMBL/GenBank/DDBJ databases">
        <authorList>
            <person name="Lee S.D."/>
        </authorList>
    </citation>
    <scope>NUCLEOTIDE SEQUENCE [LARGE SCALE GENOMIC DNA]</scope>
    <source>
        <strain evidence="1 2">N8-3</strain>
    </source>
</reference>
<organism evidence="1 2">
    <name type="scientific">Streptacidiphilus cavernicola</name>
    <dbReference type="NCBI Taxonomy" id="3342716"/>
    <lineage>
        <taxon>Bacteria</taxon>
        <taxon>Bacillati</taxon>
        <taxon>Actinomycetota</taxon>
        <taxon>Actinomycetes</taxon>
        <taxon>Kitasatosporales</taxon>
        <taxon>Streptomycetaceae</taxon>
        <taxon>Streptacidiphilus</taxon>
    </lineage>
</organism>
<comment type="caution">
    <text evidence="1">The sequence shown here is derived from an EMBL/GenBank/DDBJ whole genome shotgun (WGS) entry which is preliminary data.</text>
</comment>
<dbReference type="EMBL" id="JBHFAB010000009">
    <property type="protein sequence ID" value="MFC1417837.1"/>
    <property type="molecule type" value="Genomic_DNA"/>
</dbReference>
<evidence type="ECO:0000313" key="1">
    <source>
        <dbReference type="EMBL" id="MFC1417837.1"/>
    </source>
</evidence>
<keyword evidence="2" id="KW-1185">Reference proteome</keyword>
<proteinExistence type="predicted"/>
<dbReference type="Proteomes" id="UP001592531">
    <property type="component" value="Unassembled WGS sequence"/>
</dbReference>
<name>A0ABV6VVN2_9ACTN</name>
<accession>A0ABV6VVN2</accession>
<sequence>MEFLVERFFALLPRYAAAGAAPFHPAGETFHARLAREEVRVFECADGGTPVNSAEVPAARASALPGIWCRGVPLHSSWTDVEVPLRRFHELLVPHGVLAVGFDGTAPAVPLLDRAGFDLVGRFPGAGGVEYLLGTKRADCCSGRRRILHDRSGFTD</sequence>
<dbReference type="RefSeq" id="WP_380536301.1">
    <property type="nucleotide sequence ID" value="NZ_JBHFAB010000009.1"/>
</dbReference>
<gene>
    <name evidence="1" type="ORF">ACEZDE_14460</name>
</gene>